<dbReference type="EMBL" id="PFEV01000160">
    <property type="protein sequence ID" value="PIV70784.1"/>
    <property type="molecule type" value="Genomic_DNA"/>
</dbReference>
<comment type="caution">
    <text evidence="2">The sequence shown here is derived from an EMBL/GenBank/DDBJ whole genome shotgun (WGS) entry which is preliminary data.</text>
</comment>
<organism evidence="2 3">
    <name type="scientific">Candidatus Roizmanbacteria bacterium CG17_big_fil_post_rev_8_21_14_2_50_39_7</name>
    <dbReference type="NCBI Taxonomy" id="1974858"/>
    <lineage>
        <taxon>Bacteria</taxon>
        <taxon>Candidatus Roizmaniibacteriota</taxon>
    </lineage>
</organism>
<evidence type="ECO:0000256" key="1">
    <source>
        <dbReference type="SAM" id="SignalP"/>
    </source>
</evidence>
<keyword evidence="1" id="KW-0732">Signal</keyword>
<evidence type="ECO:0000313" key="3">
    <source>
        <dbReference type="Proteomes" id="UP000228762"/>
    </source>
</evidence>
<evidence type="ECO:0000313" key="2">
    <source>
        <dbReference type="EMBL" id="PIV70784.1"/>
    </source>
</evidence>
<protein>
    <recommendedName>
        <fullName evidence="4">Kazal-like domain-containing protein</fullName>
    </recommendedName>
</protein>
<feature type="chain" id="PRO_5014721088" description="Kazal-like domain-containing protein" evidence="1">
    <location>
        <begin position="25"/>
        <end position="65"/>
    </location>
</feature>
<feature type="non-terminal residue" evidence="2">
    <location>
        <position position="65"/>
    </location>
</feature>
<accession>A0A2M7EJQ5</accession>
<feature type="signal peptide" evidence="1">
    <location>
        <begin position="1"/>
        <end position="24"/>
    </location>
</feature>
<proteinExistence type="predicted"/>
<reference evidence="3" key="1">
    <citation type="submission" date="2017-09" db="EMBL/GenBank/DDBJ databases">
        <title>Depth-based differentiation of microbial function through sediment-hosted aquifers and enrichment of novel symbionts in the deep terrestrial subsurface.</title>
        <authorList>
            <person name="Probst A.J."/>
            <person name="Ladd B."/>
            <person name="Jarett J.K."/>
            <person name="Geller-Mcgrath D.E."/>
            <person name="Sieber C.M.K."/>
            <person name="Emerson J.B."/>
            <person name="Anantharaman K."/>
            <person name="Thomas B.C."/>
            <person name="Malmstrom R."/>
            <person name="Stieglmeier M."/>
            <person name="Klingl A."/>
            <person name="Woyke T."/>
            <person name="Ryan C.M."/>
            <person name="Banfield J.F."/>
        </authorList>
    </citation>
    <scope>NUCLEOTIDE SEQUENCE [LARGE SCALE GENOMIC DNA]</scope>
</reference>
<dbReference type="Proteomes" id="UP000228762">
    <property type="component" value="Unassembled WGS sequence"/>
</dbReference>
<name>A0A2M7EJQ5_9BACT</name>
<evidence type="ECO:0008006" key="4">
    <source>
        <dbReference type="Google" id="ProtNLM"/>
    </source>
</evidence>
<dbReference type="AlphaFoldDB" id="A0A2M7EJQ5"/>
<sequence>MRKIFIFSVGCAIFLFTMVFQVQGITEGVCGTPDSNSCEEWGAYNECHALGKEPGKCGRGRARDC</sequence>
<gene>
    <name evidence="2" type="ORF">COW57_03445</name>
</gene>